<dbReference type="EMBL" id="CP007174">
    <property type="protein sequence ID" value="AIF83223.1"/>
    <property type="molecule type" value="Genomic_DNA"/>
</dbReference>
<dbReference type="GeneID" id="41596962"/>
<dbReference type="InterPro" id="IPR004360">
    <property type="entry name" value="Glyas_Fos-R_dOase_dom"/>
</dbReference>
<reference evidence="2 3" key="1">
    <citation type="journal article" date="2014" name="PLoS ONE">
        <title>Genome Sequence of Candidatus Nitrososphaera evergladensis from Group I.1b Enriched from Everglades Soil Reveals Novel Genomic Features of the Ammonia-Oxidizing Archaea.</title>
        <authorList>
            <person name="Zhalnina K.V."/>
            <person name="Dias R."/>
            <person name="Leonard M.T."/>
            <person name="Dorr de Quadros P."/>
            <person name="Camargo F.A."/>
            <person name="Drew J.C."/>
            <person name="Farmerie W.G."/>
            <person name="Daroub S.H."/>
            <person name="Triplett E.W."/>
        </authorList>
    </citation>
    <scope>NUCLEOTIDE SEQUENCE [LARGE SCALE GENOMIC DNA]</scope>
    <source>
        <strain evidence="2 3">SR1</strain>
    </source>
</reference>
<dbReference type="RefSeq" id="WP_148702044.1">
    <property type="nucleotide sequence ID" value="NZ_CP007174.1"/>
</dbReference>
<gene>
    <name evidence="2" type="ORF">NTE_01150</name>
</gene>
<evidence type="ECO:0000313" key="2">
    <source>
        <dbReference type="EMBL" id="AIF83223.1"/>
    </source>
</evidence>
<dbReference type="Pfam" id="PF00903">
    <property type="entry name" value="Glyoxalase"/>
    <property type="match status" value="2"/>
</dbReference>
<feature type="domain" description="VOC" evidence="1">
    <location>
        <begin position="155"/>
        <end position="274"/>
    </location>
</feature>
<dbReference type="HOGENOM" id="CLU_057821_0_0_2"/>
<dbReference type="OrthoDB" id="9710at2157"/>
<dbReference type="SUPFAM" id="SSF54593">
    <property type="entry name" value="Glyoxalase/Bleomycin resistance protein/Dihydroxybiphenyl dioxygenase"/>
    <property type="match status" value="1"/>
</dbReference>
<organism evidence="2 3">
    <name type="scientific">Candidatus Nitrososphaera evergladensis SR1</name>
    <dbReference type="NCBI Taxonomy" id="1459636"/>
    <lineage>
        <taxon>Archaea</taxon>
        <taxon>Nitrososphaerota</taxon>
        <taxon>Nitrososphaeria</taxon>
        <taxon>Nitrososphaerales</taxon>
        <taxon>Nitrososphaeraceae</taxon>
        <taxon>Nitrososphaera</taxon>
    </lineage>
</organism>
<dbReference type="KEGG" id="nev:NTE_01150"/>
<dbReference type="InterPro" id="IPR037523">
    <property type="entry name" value="VOC_core"/>
</dbReference>
<dbReference type="eggNOG" id="arCOG03101">
    <property type="taxonomic scope" value="Archaea"/>
</dbReference>
<sequence>MKDILGIHHVTAIASNPQKNIDFYSSLLGLRLVKLTVNFDDPTTYHLYYGDEIGHPGTILTFFPWQDAPKGVHGTSQVIATSFLIPENATGYWTERLKKHHVAFQGPIARFDEQVIAFHDPDGLALELVAHKSAREREDRVWKQGPVPAEQTIRGFYSVTLSEEGYERTASVLTDKLGFSLLREENGRFRYTISGEGASSIVDLLCLPYSKRGRIGIGTVHHVAWRTPTDPQQEELRKSIVKAGLNATPVIDRKYFHSVYFREPGGILFEIATEPPGFMIDEKKEELGTHLVLPTWLETERNNLERVLPPVKVGEKLVVGRLGV</sequence>
<dbReference type="InterPro" id="IPR029068">
    <property type="entry name" value="Glyas_Bleomycin-R_OHBP_Dase"/>
</dbReference>
<dbReference type="PROSITE" id="PS51819">
    <property type="entry name" value="VOC"/>
    <property type="match status" value="2"/>
</dbReference>
<dbReference type="Proteomes" id="UP000028194">
    <property type="component" value="Chromosome"/>
</dbReference>
<dbReference type="CDD" id="cd08347">
    <property type="entry name" value="PcpA_C_like"/>
    <property type="match status" value="1"/>
</dbReference>
<keyword evidence="2" id="KW-0456">Lyase</keyword>
<keyword evidence="3" id="KW-1185">Reference proteome</keyword>
<name>A0A075MPX1_9ARCH</name>
<evidence type="ECO:0000313" key="3">
    <source>
        <dbReference type="Proteomes" id="UP000028194"/>
    </source>
</evidence>
<dbReference type="AlphaFoldDB" id="A0A075MPX1"/>
<dbReference type="STRING" id="1459636.NTE_01150"/>
<dbReference type="PANTHER" id="PTHR36110:SF2">
    <property type="entry name" value="RING-CLEAVING DIOXYGENASE MHQE-RELATED"/>
    <property type="match status" value="1"/>
</dbReference>
<proteinExistence type="predicted"/>
<evidence type="ECO:0000259" key="1">
    <source>
        <dbReference type="PROSITE" id="PS51819"/>
    </source>
</evidence>
<dbReference type="Gene3D" id="3.10.180.10">
    <property type="entry name" value="2,3-Dihydroxybiphenyl 1,2-Dioxygenase, domain 1"/>
    <property type="match status" value="2"/>
</dbReference>
<dbReference type="GO" id="GO:0016829">
    <property type="term" value="F:lyase activity"/>
    <property type="evidence" value="ECO:0007669"/>
    <property type="project" value="UniProtKB-KW"/>
</dbReference>
<dbReference type="PANTHER" id="PTHR36110">
    <property type="entry name" value="RING-CLEAVING DIOXYGENASE MHQE-RELATED"/>
    <property type="match status" value="1"/>
</dbReference>
<feature type="domain" description="VOC" evidence="1">
    <location>
        <begin position="6"/>
        <end position="131"/>
    </location>
</feature>
<accession>A0A075MPX1</accession>
<dbReference type="InterPro" id="IPR052537">
    <property type="entry name" value="Extradiol_RC_dioxygenase"/>
</dbReference>
<protein>
    <submittedName>
        <fullName evidence="2">Lactoylglutathione lyase-like lyase</fullName>
    </submittedName>
</protein>